<accession>A0ABY2U4N5</accession>
<reference evidence="2 3" key="1">
    <citation type="submission" date="2019-05" db="EMBL/GenBank/DDBJ databases">
        <title>Pseudomonas edaphica sp. nov., isolated from rhizospheric soil of Cistus ladanifer L. in Spain.</title>
        <authorList>
            <person name="Peix A."/>
        </authorList>
    </citation>
    <scope>NUCLEOTIDE SEQUENCE [LARGE SCALE GENOMIC DNA]</scope>
    <source>
        <strain evidence="2 3">RD25</strain>
    </source>
</reference>
<gene>
    <name evidence="2" type="ORF">FEM54_15315</name>
</gene>
<dbReference type="RefSeq" id="WP_138451737.1">
    <property type="nucleotide sequence ID" value="NZ_VBVZ01000206.1"/>
</dbReference>
<evidence type="ECO:0000313" key="3">
    <source>
        <dbReference type="Proteomes" id="UP000304941"/>
    </source>
</evidence>
<sequence>MAQVSLIDIKSGKLVEQATGNSTTVGSPSIVKISLNPETLKSASRAGDDLVIVLKSGEQVVLKGFFVVAADGLHNELVLESEGKFWHATYEPSQASLSLK</sequence>
<feature type="domain" description="Biofilm-associated protein BapA-like prefix-like" evidence="1">
    <location>
        <begin position="1"/>
        <end position="92"/>
    </location>
</feature>
<dbReference type="NCBIfam" id="NF033677">
    <property type="entry name" value="biofilm_BapA_N"/>
    <property type="match status" value="1"/>
</dbReference>
<feature type="non-terminal residue" evidence="2">
    <location>
        <position position="100"/>
    </location>
</feature>
<comment type="caution">
    <text evidence="2">The sequence shown here is derived from an EMBL/GenBank/DDBJ whole genome shotgun (WGS) entry which is preliminary data.</text>
</comment>
<dbReference type="InterPro" id="IPR048051">
    <property type="entry name" value="BapA-like_prefix-like"/>
</dbReference>
<dbReference type="Pfam" id="PF22783">
    <property type="entry name" value="BapA_N"/>
    <property type="match status" value="1"/>
</dbReference>
<evidence type="ECO:0000313" key="2">
    <source>
        <dbReference type="EMBL" id="TLG90959.1"/>
    </source>
</evidence>
<organism evidence="2 3">
    <name type="scientific">Pseudomonas edaphica</name>
    <dbReference type="NCBI Taxonomy" id="2006980"/>
    <lineage>
        <taxon>Bacteria</taxon>
        <taxon>Pseudomonadati</taxon>
        <taxon>Pseudomonadota</taxon>
        <taxon>Gammaproteobacteria</taxon>
        <taxon>Pseudomonadales</taxon>
        <taxon>Pseudomonadaceae</taxon>
        <taxon>Pseudomonas</taxon>
    </lineage>
</organism>
<evidence type="ECO:0000259" key="1">
    <source>
        <dbReference type="Pfam" id="PF22783"/>
    </source>
</evidence>
<dbReference type="EMBL" id="VBVZ01000206">
    <property type="protein sequence ID" value="TLG90959.1"/>
    <property type="molecule type" value="Genomic_DNA"/>
</dbReference>
<proteinExistence type="predicted"/>
<protein>
    <submittedName>
        <fullName evidence="2">BapA prefix-like domain-containing protein</fullName>
    </submittedName>
</protein>
<dbReference type="Proteomes" id="UP000304941">
    <property type="component" value="Unassembled WGS sequence"/>
</dbReference>
<name>A0ABY2U4N5_9PSED</name>
<keyword evidence="3" id="KW-1185">Reference proteome</keyword>